<evidence type="ECO:0000313" key="8">
    <source>
        <dbReference type="EMBL" id="GAA2148532.1"/>
    </source>
</evidence>
<evidence type="ECO:0000256" key="2">
    <source>
        <dbReference type="ARBA" id="ARBA00022670"/>
    </source>
</evidence>
<evidence type="ECO:0000256" key="1">
    <source>
        <dbReference type="ARBA" id="ARBA00007074"/>
    </source>
</evidence>
<dbReference type="InterPro" id="IPR051202">
    <property type="entry name" value="Peptidase_C40"/>
</dbReference>
<reference evidence="9" key="1">
    <citation type="journal article" date="2019" name="Int. J. Syst. Evol. Microbiol.">
        <title>The Global Catalogue of Microorganisms (GCM) 10K type strain sequencing project: providing services to taxonomists for standard genome sequencing and annotation.</title>
        <authorList>
            <consortium name="The Broad Institute Genomics Platform"/>
            <consortium name="The Broad Institute Genome Sequencing Center for Infectious Disease"/>
            <person name="Wu L."/>
            <person name="Ma J."/>
        </authorList>
    </citation>
    <scope>NUCLEOTIDE SEQUENCE [LARGE SCALE GENOMIC DNA]</scope>
    <source>
        <strain evidence="9">JCM 16022</strain>
    </source>
</reference>
<evidence type="ECO:0000313" key="9">
    <source>
        <dbReference type="Proteomes" id="UP001501771"/>
    </source>
</evidence>
<gene>
    <name evidence="8" type="ORF">GCM10009844_27030</name>
</gene>
<dbReference type="EMBL" id="BAAAQR010000008">
    <property type="protein sequence ID" value="GAA2148532.1"/>
    <property type="molecule type" value="Genomic_DNA"/>
</dbReference>
<name>A0ABP5LJK0_9ACTN</name>
<keyword evidence="4" id="KW-0788">Thiol protease</keyword>
<feature type="compositionally biased region" description="Gly residues" evidence="5">
    <location>
        <begin position="288"/>
        <end position="305"/>
    </location>
</feature>
<feature type="compositionally biased region" description="Low complexity" evidence="5">
    <location>
        <begin position="264"/>
        <end position="287"/>
    </location>
</feature>
<comment type="caution">
    <text evidence="8">The sequence shown here is derived from an EMBL/GenBank/DDBJ whole genome shotgun (WGS) entry which is preliminary data.</text>
</comment>
<feature type="signal peptide" evidence="6">
    <location>
        <begin position="1"/>
        <end position="26"/>
    </location>
</feature>
<keyword evidence="9" id="KW-1185">Reference proteome</keyword>
<feature type="domain" description="NlpC/P60" evidence="7">
    <location>
        <begin position="330"/>
        <end position="450"/>
    </location>
</feature>
<evidence type="ECO:0000256" key="4">
    <source>
        <dbReference type="ARBA" id="ARBA00022807"/>
    </source>
</evidence>
<dbReference type="Proteomes" id="UP001501771">
    <property type="component" value="Unassembled WGS sequence"/>
</dbReference>
<dbReference type="Pfam" id="PF00877">
    <property type="entry name" value="NLPC_P60"/>
    <property type="match status" value="1"/>
</dbReference>
<evidence type="ECO:0000256" key="3">
    <source>
        <dbReference type="ARBA" id="ARBA00022801"/>
    </source>
</evidence>
<dbReference type="InterPro" id="IPR000064">
    <property type="entry name" value="NLP_P60_dom"/>
</dbReference>
<proteinExistence type="inferred from homology"/>
<organism evidence="8 9">
    <name type="scientific">Nocardioides koreensis</name>
    <dbReference type="NCBI Taxonomy" id="433651"/>
    <lineage>
        <taxon>Bacteria</taxon>
        <taxon>Bacillati</taxon>
        <taxon>Actinomycetota</taxon>
        <taxon>Actinomycetes</taxon>
        <taxon>Propionibacteriales</taxon>
        <taxon>Nocardioidaceae</taxon>
        <taxon>Nocardioides</taxon>
    </lineage>
</organism>
<protein>
    <recommendedName>
        <fullName evidence="7">NlpC/P60 domain-containing protein</fullName>
    </recommendedName>
</protein>
<evidence type="ECO:0000259" key="7">
    <source>
        <dbReference type="PROSITE" id="PS51935"/>
    </source>
</evidence>
<feature type="chain" id="PRO_5046925686" description="NlpC/P60 domain-containing protein" evidence="6">
    <location>
        <begin position="27"/>
        <end position="450"/>
    </location>
</feature>
<evidence type="ECO:0000256" key="6">
    <source>
        <dbReference type="SAM" id="SignalP"/>
    </source>
</evidence>
<sequence>MRALGIASAIALTMVVGSTVAGVAVADDDTMPSRRDVHEARVAVRDKAADVESVRAQLVLANQRLQSSAQAAAQAAEAYNGARWELTRARAAARDARQRSEIAGADVERQRLVYGDAVVSSYEMAPGLTALSAIAESDGIQTVIERATTVRNAEDALDHHYDEFRAAATLADVATRQAQETSAAATAAADKARAARDAARAAADSAAAQSQSIADEKSRLIAQLAELQHVSVQLAERRQAALEAKAAAAAAAAAQHQQELLEQQQAQQQAQQEAQQQQQQQEAASNGGSNGGSSGGSNGGSGGGSHDNPSTPAPSTPPPPPAPPAPPAPASGAPAAIAFARAQLGEPYRWGAAGPDAWDCSGLTMGAWGAGGRSLPHYSVAQYEQSTPISASSLQPGDLLFWGSSSAPSSIFHVALYIGGGQMIHAPRTGQPVQVASMYYWTPPNFFARP</sequence>
<evidence type="ECO:0000256" key="5">
    <source>
        <dbReference type="SAM" id="MobiDB-lite"/>
    </source>
</evidence>
<keyword evidence="2" id="KW-0645">Protease</keyword>
<dbReference type="PROSITE" id="PS51935">
    <property type="entry name" value="NLPC_P60"/>
    <property type="match status" value="1"/>
</dbReference>
<feature type="compositionally biased region" description="Pro residues" evidence="5">
    <location>
        <begin position="311"/>
        <end position="329"/>
    </location>
</feature>
<dbReference type="SUPFAM" id="SSF54001">
    <property type="entry name" value="Cysteine proteinases"/>
    <property type="match status" value="1"/>
</dbReference>
<comment type="similarity">
    <text evidence="1">Belongs to the peptidase C40 family.</text>
</comment>
<dbReference type="Gene3D" id="3.90.1720.10">
    <property type="entry name" value="endopeptidase domain like (from Nostoc punctiforme)"/>
    <property type="match status" value="1"/>
</dbReference>
<dbReference type="RefSeq" id="WP_344152961.1">
    <property type="nucleotide sequence ID" value="NZ_BAAAQR010000008.1"/>
</dbReference>
<accession>A0ABP5LJK0</accession>
<dbReference type="InterPro" id="IPR038765">
    <property type="entry name" value="Papain-like_cys_pep_sf"/>
</dbReference>
<dbReference type="PANTHER" id="PTHR47053">
    <property type="entry name" value="MUREIN DD-ENDOPEPTIDASE MEPH-RELATED"/>
    <property type="match status" value="1"/>
</dbReference>
<dbReference type="PANTHER" id="PTHR47053:SF1">
    <property type="entry name" value="MUREIN DD-ENDOPEPTIDASE MEPH-RELATED"/>
    <property type="match status" value="1"/>
</dbReference>
<keyword evidence="3" id="KW-0378">Hydrolase</keyword>
<feature type="region of interest" description="Disordered" evidence="5">
    <location>
        <begin position="264"/>
        <end position="332"/>
    </location>
</feature>
<keyword evidence="6" id="KW-0732">Signal</keyword>